<feature type="domain" description="C962R-like N-terminal AEP" evidence="1">
    <location>
        <begin position="20"/>
        <end position="208"/>
    </location>
</feature>
<evidence type="ECO:0000313" key="3">
    <source>
        <dbReference type="Proteomes" id="UP000232323"/>
    </source>
</evidence>
<comment type="caution">
    <text evidence="2">The sequence shown here is derived from an EMBL/GenBank/DDBJ whole genome shotgun (WGS) entry which is preliminary data.</text>
</comment>
<evidence type="ECO:0000313" key="2">
    <source>
        <dbReference type="EMBL" id="GAX86437.1"/>
    </source>
</evidence>
<reference evidence="2 3" key="1">
    <citation type="submission" date="2017-08" db="EMBL/GenBank/DDBJ databases">
        <title>Acidophilic green algal genome provides insights into adaptation to an acidic environment.</title>
        <authorList>
            <person name="Hirooka S."/>
            <person name="Hirose Y."/>
            <person name="Kanesaki Y."/>
            <person name="Higuchi S."/>
            <person name="Fujiwara T."/>
            <person name="Onuma R."/>
            <person name="Era A."/>
            <person name="Ohbayashi R."/>
            <person name="Uzuka A."/>
            <person name="Nozaki H."/>
            <person name="Yoshikawa H."/>
            <person name="Miyagishima S.Y."/>
        </authorList>
    </citation>
    <scope>NUCLEOTIDE SEQUENCE [LARGE SCALE GENOMIC DNA]</scope>
    <source>
        <strain evidence="2 3">NIES-2499</strain>
    </source>
</reference>
<keyword evidence="3" id="KW-1185">Reference proteome</keyword>
<dbReference type="InterPro" id="IPR056443">
    <property type="entry name" value="AEP_C962R"/>
</dbReference>
<evidence type="ECO:0000259" key="1">
    <source>
        <dbReference type="Pfam" id="PF23162"/>
    </source>
</evidence>
<dbReference type="Pfam" id="PF23162">
    <property type="entry name" value="AEP_C962R"/>
    <property type="match status" value="1"/>
</dbReference>
<gene>
    <name evidence="2" type="ORF">CEUSTIGMA_g13847.t1</name>
</gene>
<sequence length="269" mass="29448">MSPLTHFLAAFRVEKGEEHTHTSMSRPGGSYYVPSCSRDAFMQEYRAALKRGETLHLTERHRHIGPVVVDLDFRYSVPDAATPVRRHDDSIVERIVHAYARGVRDLLMVSAPFDVYVTERDGPTAGARGKVKDGLHLIMPDIVTRPAIQRLLRKDVLERRDLERALAPMGLENGMDNMVDDAVIDRNNWMMYGSVKPGMGPYRLTRVFRCDVDGHVTRRVFGEKARGNAGLEGAMGGLEGAMGGLEGAMGGLEGAMGGLEGAMGGLEGA</sequence>
<proteinExistence type="predicted"/>
<organism evidence="2 3">
    <name type="scientific">Chlamydomonas eustigma</name>
    <dbReference type="NCBI Taxonomy" id="1157962"/>
    <lineage>
        <taxon>Eukaryota</taxon>
        <taxon>Viridiplantae</taxon>
        <taxon>Chlorophyta</taxon>
        <taxon>core chlorophytes</taxon>
        <taxon>Chlorophyceae</taxon>
        <taxon>CS clade</taxon>
        <taxon>Chlamydomonadales</taxon>
        <taxon>Chlamydomonadaceae</taxon>
        <taxon>Chlamydomonas</taxon>
    </lineage>
</organism>
<dbReference type="OrthoDB" id="542277at2759"/>
<protein>
    <recommendedName>
        <fullName evidence="1">C962R-like N-terminal AEP domain-containing protein</fullName>
    </recommendedName>
</protein>
<dbReference type="EMBL" id="BEGY01000305">
    <property type="protein sequence ID" value="GAX86437.1"/>
    <property type="molecule type" value="Genomic_DNA"/>
</dbReference>
<feature type="non-terminal residue" evidence="2">
    <location>
        <position position="269"/>
    </location>
</feature>
<accession>A0A250XTP7</accession>
<dbReference type="AlphaFoldDB" id="A0A250XTP7"/>
<dbReference type="Proteomes" id="UP000232323">
    <property type="component" value="Unassembled WGS sequence"/>
</dbReference>
<name>A0A250XTP7_9CHLO</name>